<proteinExistence type="predicted"/>
<name>A0A1G2TVY8_9BACT</name>
<dbReference type="STRING" id="1802758.A3A96_01675"/>
<gene>
    <name evidence="1" type="ORF">A3A96_01675</name>
</gene>
<evidence type="ECO:0000313" key="2">
    <source>
        <dbReference type="Proteomes" id="UP000177707"/>
    </source>
</evidence>
<comment type="caution">
    <text evidence="1">The sequence shown here is derived from an EMBL/GenBank/DDBJ whole genome shotgun (WGS) entry which is preliminary data.</text>
</comment>
<reference evidence="1 2" key="1">
    <citation type="journal article" date="2016" name="Nat. Commun.">
        <title>Thousands of microbial genomes shed light on interconnected biogeochemical processes in an aquifer system.</title>
        <authorList>
            <person name="Anantharaman K."/>
            <person name="Brown C.T."/>
            <person name="Hug L.A."/>
            <person name="Sharon I."/>
            <person name="Castelle C.J."/>
            <person name="Probst A.J."/>
            <person name="Thomas B.C."/>
            <person name="Singh A."/>
            <person name="Wilkins M.J."/>
            <person name="Karaoz U."/>
            <person name="Brodie E.L."/>
            <person name="Williams K.H."/>
            <person name="Hubbard S.S."/>
            <person name="Banfield J.F."/>
        </authorList>
    </citation>
    <scope>NUCLEOTIDE SEQUENCE [LARGE SCALE GENOMIC DNA]</scope>
</reference>
<evidence type="ECO:0000313" key="1">
    <source>
        <dbReference type="EMBL" id="OHB01384.1"/>
    </source>
</evidence>
<dbReference type="EMBL" id="MHWB01000013">
    <property type="protein sequence ID" value="OHB01384.1"/>
    <property type="molecule type" value="Genomic_DNA"/>
</dbReference>
<sequence>MLWTAQEKRKLRKQMRSGVPIKEVQIGDRTHISIRYQVYQLGLYIKRWKRSELTILEKLVSEGKKPWEIDIPGRTKIAIRNKAIRAEIWKPKRRHIHQWKTAEVRNLIHLVSVCGYTARSLFLNERFPGRSIDSISQQLRRLRRKNIII</sequence>
<organism evidence="1 2">
    <name type="scientific">Candidatus Zambryskibacteria bacterium RIFCSPLOWO2_01_FULL_39_39</name>
    <dbReference type="NCBI Taxonomy" id="1802758"/>
    <lineage>
        <taxon>Bacteria</taxon>
        <taxon>Candidatus Zambryskiibacteriota</taxon>
    </lineage>
</organism>
<dbReference type="Proteomes" id="UP000177707">
    <property type="component" value="Unassembled WGS sequence"/>
</dbReference>
<accession>A0A1G2TVY8</accession>
<dbReference type="AlphaFoldDB" id="A0A1G2TVY8"/>
<protein>
    <submittedName>
        <fullName evidence="1">Uncharacterized protein</fullName>
    </submittedName>
</protein>